<dbReference type="Proteomes" id="UP000536773">
    <property type="component" value="Unassembled WGS sequence"/>
</dbReference>
<evidence type="ECO:0000256" key="4">
    <source>
        <dbReference type="ARBA" id="ARBA00023163"/>
    </source>
</evidence>
<dbReference type="InterPro" id="IPR005119">
    <property type="entry name" value="LysR_subst-bd"/>
</dbReference>
<dbReference type="Pfam" id="PF00126">
    <property type="entry name" value="HTH_1"/>
    <property type="match status" value="1"/>
</dbReference>
<dbReference type="PROSITE" id="PS50931">
    <property type="entry name" value="HTH_LYSR"/>
    <property type="match status" value="1"/>
</dbReference>
<dbReference type="Gene3D" id="1.10.10.10">
    <property type="entry name" value="Winged helix-like DNA-binding domain superfamily/Winged helix DNA-binding domain"/>
    <property type="match status" value="1"/>
</dbReference>
<dbReference type="GO" id="GO:0032993">
    <property type="term" value="C:protein-DNA complex"/>
    <property type="evidence" value="ECO:0007669"/>
    <property type="project" value="TreeGrafter"/>
</dbReference>
<dbReference type="OrthoDB" id="1624015at2"/>
<dbReference type="EMBL" id="CP027569">
    <property type="protein sequence ID" value="AVO26437.1"/>
    <property type="molecule type" value="Genomic_DNA"/>
</dbReference>
<dbReference type="Gene3D" id="3.40.190.290">
    <property type="match status" value="1"/>
</dbReference>
<comment type="similarity">
    <text evidence="1">Belongs to the LysR transcriptional regulatory family.</text>
</comment>
<sequence length="297" mass="33749">MELRTLHYFLAVAREENMTEAANVLHVTQPTLSRQMADLEAELGKKLFTRTNRSTVLTEEGVHLRQRAEEILSLVDQTEEEIRDDNTDLSGNIRIGAGITHLIHYLTETFAELRRDNPRLTIELWTGNADTIQEKLEHGLLDFALFIEPFHAEKYEYLRLPGKNKLGVVTSAHGPWADAGKVTPEMITQMPLMVSSRHTNRSFDLVAWSQGKVTPEKLTIVGTMDLSCNVNVLVRQGITNLLCLDKLEHQQSPDFVFLPLDPPFEVSSLVAWKKYRLLSRSCEAFLEALRARVGEEQ</sequence>
<dbReference type="GO" id="GO:0003677">
    <property type="term" value="F:DNA binding"/>
    <property type="evidence" value="ECO:0007669"/>
    <property type="project" value="UniProtKB-KW"/>
</dbReference>
<dbReference type="Pfam" id="PF03466">
    <property type="entry name" value="LysR_substrate"/>
    <property type="match status" value="1"/>
</dbReference>
<evidence type="ECO:0000256" key="3">
    <source>
        <dbReference type="ARBA" id="ARBA00023125"/>
    </source>
</evidence>
<dbReference type="SUPFAM" id="SSF53850">
    <property type="entry name" value="Periplasmic binding protein-like II"/>
    <property type="match status" value="1"/>
</dbReference>
<keyword evidence="4" id="KW-0804">Transcription</keyword>
<dbReference type="SUPFAM" id="SSF46785">
    <property type="entry name" value="Winged helix' DNA-binding domain"/>
    <property type="match status" value="1"/>
</dbReference>
<feature type="domain" description="HTH lysR-type" evidence="5">
    <location>
        <begin position="1"/>
        <end position="58"/>
    </location>
</feature>
<dbReference type="InterPro" id="IPR036388">
    <property type="entry name" value="WH-like_DNA-bd_sf"/>
</dbReference>
<name>A0A2S0M4S8_MEGEL</name>
<dbReference type="PANTHER" id="PTHR30346:SF28">
    <property type="entry name" value="HTH-TYPE TRANSCRIPTIONAL REGULATOR CYNR"/>
    <property type="match status" value="1"/>
</dbReference>
<dbReference type="InterPro" id="IPR000847">
    <property type="entry name" value="LysR_HTH_N"/>
</dbReference>
<proteinExistence type="inferred from homology"/>
<reference evidence="6 8" key="1">
    <citation type="journal article" date="2018" name="Genome Announc.">
        <title>Complete genomes of two Megasphaera elsdenii strains, NCIMB 702410 and ATCC 25940.</title>
        <authorList>
            <person name="Hatmaker E.A."/>
            <person name="O'Dell K."/>
            <person name="Riley L.A."/>
            <person name="Klingeman D.M."/>
            <person name="Guss A.M."/>
        </authorList>
    </citation>
    <scope>NUCLEOTIDE SEQUENCE [LARGE SCALE GENOMIC DNA]</scope>
    <source>
        <strain evidence="6 8">NCIMB702410</strain>
    </source>
</reference>
<evidence type="ECO:0000259" key="5">
    <source>
        <dbReference type="PROSITE" id="PS50931"/>
    </source>
</evidence>
<protein>
    <submittedName>
        <fullName evidence="6">LysR family transcriptional regulator</fullName>
    </submittedName>
</protein>
<dbReference type="FunFam" id="1.10.10.10:FF:000001">
    <property type="entry name" value="LysR family transcriptional regulator"/>
    <property type="match status" value="1"/>
</dbReference>
<dbReference type="PRINTS" id="PR00039">
    <property type="entry name" value="HTHLYSR"/>
</dbReference>
<dbReference type="AlphaFoldDB" id="A0A2S0M4S8"/>
<dbReference type="RefSeq" id="WP_014016181.1">
    <property type="nucleotide sequence ID" value="NZ_CAMDYL010000043.1"/>
</dbReference>
<evidence type="ECO:0000313" key="8">
    <source>
        <dbReference type="Proteomes" id="UP000238358"/>
    </source>
</evidence>
<evidence type="ECO:0000313" key="9">
    <source>
        <dbReference type="Proteomes" id="UP000536773"/>
    </source>
</evidence>
<dbReference type="InterPro" id="IPR036390">
    <property type="entry name" value="WH_DNA-bd_sf"/>
</dbReference>
<dbReference type="GO" id="GO:0003700">
    <property type="term" value="F:DNA-binding transcription factor activity"/>
    <property type="evidence" value="ECO:0007669"/>
    <property type="project" value="InterPro"/>
</dbReference>
<accession>A0A2S0M4S8</accession>
<reference evidence="7 9" key="2">
    <citation type="submission" date="2020-04" db="EMBL/GenBank/DDBJ databases">
        <authorList>
            <person name="Hitch T.C.A."/>
            <person name="Wylensek D."/>
            <person name="Clavel T."/>
        </authorList>
    </citation>
    <scope>NUCLEOTIDE SEQUENCE [LARGE SCALE GENOMIC DNA]</scope>
    <source>
        <strain evidence="7 9">WCA-386-APC-2A</strain>
    </source>
</reference>
<keyword evidence="3" id="KW-0238">DNA-binding</keyword>
<evidence type="ECO:0000313" key="7">
    <source>
        <dbReference type="EMBL" id="NMK39004.1"/>
    </source>
</evidence>
<evidence type="ECO:0000256" key="1">
    <source>
        <dbReference type="ARBA" id="ARBA00009437"/>
    </source>
</evidence>
<keyword evidence="2" id="KW-0805">Transcription regulation</keyword>
<evidence type="ECO:0000313" key="6">
    <source>
        <dbReference type="EMBL" id="AVO26437.1"/>
    </source>
</evidence>
<dbReference type="EMBL" id="JABBJH010000007">
    <property type="protein sequence ID" value="NMK39004.1"/>
    <property type="molecule type" value="Genomic_DNA"/>
</dbReference>
<dbReference type="Proteomes" id="UP000238358">
    <property type="component" value="Chromosome"/>
</dbReference>
<evidence type="ECO:0000256" key="2">
    <source>
        <dbReference type="ARBA" id="ARBA00023015"/>
    </source>
</evidence>
<gene>
    <name evidence="6" type="ORF">C6Y28_01715</name>
    <name evidence="7" type="ORF">HG933_06370</name>
</gene>
<dbReference type="CDD" id="cd05466">
    <property type="entry name" value="PBP2_LTTR_substrate"/>
    <property type="match status" value="1"/>
</dbReference>
<organism evidence="6 8">
    <name type="scientific">Megasphaera elsdenii</name>
    <dbReference type="NCBI Taxonomy" id="907"/>
    <lineage>
        <taxon>Bacteria</taxon>
        <taxon>Bacillati</taxon>
        <taxon>Bacillota</taxon>
        <taxon>Negativicutes</taxon>
        <taxon>Veillonellales</taxon>
        <taxon>Veillonellaceae</taxon>
        <taxon>Megasphaera</taxon>
    </lineage>
</organism>
<dbReference type="PANTHER" id="PTHR30346">
    <property type="entry name" value="TRANSCRIPTIONAL DUAL REGULATOR HCAR-RELATED"/>
    <property type="match status" value="1"/>
</dbReference>
<dbReference type="GeneID" id="97492189"/>